<dbReference type="Gene3D" id="2.60.40.740">
    <property type="match status" value="1"/>
</dbReference>
<feature type="compositionally biased region" description="Polar residues" evidence="7">
    <location>
        <begin position="88"/>
        <end position="101"/>
    </location>
</feature>
<feature type="domain" description="CNA-B" evidence="11">
    <location>
        <begin position="640"/>
        <end position="714"/>
    </location>
</feature>
<feature type="compositionally biased region" description="Low complexity" evidence="7">
    <location>
        <begin position="1415"/>
        <end position="1469"/>
    </location>
</feature>
<name>A0A429ZYA8_9ENTE</name>
<feature type="domain" description="SpaA-like prealbumin fold" evidence="12">
    <location>
        <begin position="452"/>
        <end position="532"/>
    </location>
</feature>
<dbReference type="InterPro" id="IPR008454">
    <property type="entry name" value="Collagen-bd_Cna-like_B-typ_dom"/>
</dbReference>
<feature type="chain" id="PRO_5039478383" description="Gram-positive cocci surface proteins LPxTG domain-containing protein" evidence="9">
    <location>
        <begin position="27"/>
        <end position="1530"/>
    </location>
</feature>
<dbReference type="InterPro" id="IPR019931">
    <property type="entry name" value="LPXTG_anchor"/>
</dbReference>
<dbReference type="InterPro" id="IPR013783">
    <property type="entry name" value="Ig-like_fold"/>
</dbReference>
<dbReference type="OrthoDB" id="1744455at2"/>
<evidence type="ECO:0000256" key="1">
    <source>
        <dbReference type="ARBA" id="ARBA00004191"/>
    </source>
</evidence>
<feature type="domain" description="CNA-B" evidence="11">
    <location>
        <begin position="845"/>
        <end position="934"/>
    </location>
</feature>
<dbReference type="SUPFAM" id="SSF49401">
    <property type="entry name" value="Bacterial adhesins"/>
    <property type="match status" value="2"/>
</dbReference>
<keyword evidence="4" id="KW-0964">Secreted</keyword>
<accession>A0A429ZYA8</accession>
<evidence type="ECO:0000259" key="11">
    <source>
        <dbReference type="Pfam" id="PF05738"/>
    </source>
</evidence>
<reference evidence="13 14" key="1">
    <citation type="submission" date="2017-05" db="EMBL/GenBank/DDBJ databases">
        <title>Vagococcus spp. assemblies.</title>
        <authorList>
            <person name="Gulvik C.A."/>
        </authorList>
    </citation>
    <scope>NUCLEOTIDE SEQUENCE [LARGE SCALE GENOMIC DNA]</scope>
    <source>
        <strain evidence="13 14">SS1995</strain>
    </source>
</reference>
<dbReference type="PANTHER" id="PTHR36108:SF13">
    <property type="entry name" value="COLOSSIN-B-RELATED"/>
    <property type="match status" value="1"/>
</dbReference>
<evidence type="ECO:0000259" key="12">
    <source>
        <dbReference type="Pfam" id="PF17802"/>
    </source>
</evidence>
<comment type="caution">
    <text evidence="13">The sequence shown here is derived from an EMBL/GenBank/DDBJ whole genome shotgun (WGS) entry which is preliminary data.</text>
</comment>
<keyword evidence="8" id="KW-0472">Membrane</keyword>
<evidence type="ECO:0000313" key="13">
    <source>
        <dbReference type="EMBL" id="RST98934.1"/>
    </source>
</evidence>
<dbReference type="PANTHER" id="PTHR36108">
    <property type="entry name" value="COLOSSIN-B-RELATED"/>
    <property type="match status" value="1"/>
</dbReference>
<feature type="transmembrane region" description="Helical" evidence="8">
    <location>
        <begin position="1506"/>
        <end position="1523"/>
    </location>
</feature>
<dbReference type="Gene3D" id="2.60.40.10">
    <property type="entry name" value="Immunoglobulins"/>
    <property type="match status" value="3"/>
</dbReference>
<feature type="domain" description="SpaA-like prealbumin fold" evidence="12">
    <location>
        <begin position="1318"/>
        <end position="1398"/>
    </location>
</feature>
<dbReference type="InterPro" id="IPR008966">
    <property type="entry name" value="Adhesion_dom_sf"/>
</dbReference>
<evidence type="ECO:0000256" key="9">
    <source>
        <dbReference type="SAM" id="SignalP"/>
    </source>
</evidence>
<evidence type="ECO:0000256" key="8">
    <source>
        <dbReference type="SAM" id="Phobius"/>
    </source>
</evidence>
<protein>
    <recommendedName>
        <fullName evidence="15">Gram-positive cocci surface proteins LPxTG domain-containing protein</fullName>
    </recommendedName>
</protein>
<dbReference type="Gene3D" id="2.60.40.1140">
    <property type="entry name" value="Collagen-binding surface protein Cna, B-type domain"/>
    <property type="match status" value="7"/>
</dbReference>
<dbReference type="NCBIfam" id="TIGR01167">
    <property type="entry name" value="LPXTG_anchor"/>
    <property type="match status" value="1"/>
</dbReference>
<sequence>MNKKMMKKTVFLAALISIVLPFFVQPAVVIAEGIAASEAISSETVVSNEFNGLLDDKSNPNGQPINQPEDGKKIDESQPEVAVINNQGFESENGGNITNAGSPDEDAASAQSAPMVVTVAEEGRDISELVQSNFKMTLNGKPINESNPIRVGGRVKVEFDITEVGSSVDIAPGDYVVAKWSLGNDISFETVDATYPIYDNPESASKVQIGEARITNDSIKFTFNENVKNKDHVHANAFFTADVRISNNVEKTEYIEVNIGGDVHKFPVEADGNNASEGTIDPGNPYNTFSKGGYINLKDPDYVNWFVSINRTSDKVLSDVIFTDSLVGGSNIHKLDGQSLSIRFIKNALKPTSDDTYFAGIESIRAAGITVKVNEELGTIEMVIPKQLANERYIAISYKTKIIDKSAKQFENKAKVNFERPNGEVDTAPMNAQVSNIDTGAGGGGDPAKQSKIKIVKVAAQNKSIKLPGAKFSISDNGKDFKDEQTTDSNGEITFDNLTPKTKYYIREIQPPAGYKAIEKVIELTTGENETFVTEQVENELDKTSIKVNKVWEHGINDKNSQPKEITLNLLGNGKNIKSEKVTGTGDKWSYEFKDLPVNDDSGNKIKYTVTEDIVADYATSYSDDGLTITNTYKPSQQKVSFKKLWHHGDNPKSDQPTKIKVKLMQSTDKINWTTIIGSTKEVAGPTWTTDWTVDVISPTSQIYYYKVEEIKDDSDAANNKYQEKPSTEVKAGGNIELLNEYVPELVNIDVEKIWKDNDNQDGKREDIEVELLADGQVVDNVKLTAEKLTHTFKNLPKFKDGKKVEYTVNEKTNLTGKGYAKPVYGKKGDVLTITNNYTPETTSVTVNKKWENDNNNLFLTRPDSIEVELLASVDGASVPSLNKTATILRKDWAHTFTDLPVFHKGKKVTYTPKELDVPAGYVSTVSGYTITNTVQQTKEIPVTKKWKDNSNQDGIRPKDVMFNLLANARPVQQLKLTGNKTAETWHGIFTNLPVKDKTGQDIIYTIEEEKVQGYEVAATDVNNYSITNSDEPDITSMSVFKKWDDDNNRDGIRPEKIQVVLTGKLPSGEEISKSEVSISKSEQWTHTWSKLPKNKNGEKINYEVTERKVEGYEPPSIMKQNDEVTTFITNTHKPETVDIKGKKTWEDKDNRYYTRPDNIVVTLVKDGVDYQSIIVNETHDWSYDFGKLPKRENGQEINYIIREDTVSGYTTTVSDYNLKNSLILGKVKLTKKDPAGQILKGAKFKLSQNGKQLGELLTTNDQGELVIDDLVAGSYQLEEVEAPNGFILDKTPIKFDITESKTTHSFEAVNYQGSAWLMKTDSNDQPLPGATFAVVDVTQNPPKEITKERLISDKSGVVTIDGLAPGRYAFVETTAPKGYQLNPTYIYFTVETEFKGKVESIYAGQLTNSREPATSTPPTDPESSTTESSTTESSTTESSTTESSTTESSTTESSTTESSMTESSTTESNLIVSNTMTNRSQKMSIKRNNKTSGNRLPQAGETVNTIYVLLGIAAIAGAFVIYRTRRRYH</sequence>
<dbReference type="Gene3D" id="2.60.40.1280">
    <property type="match status" value="1"/>
</dbReference>
<feature type="domain" description="CNA-B" evidence="11">
    <location>
        <begin position="546"/>
        <end position="632"/>
    </location>
</feature>
<feature type="region of interest" description="Disordered" evidence="7">
    <location>
        <begin position="1406"/>
        <end position="1498"/>
    </location>
</feature>
<comment type="similarity">
    <text evidence="2">Belongs to the serine-aspartate repeat-containing protein (SDr) family.</text>
</comment>
<feature type="region of interest" description="Disordered" evidence="7">
    <location>
        <begin position="88"/>
        <end position="113"/>
    </location>
</feature>
<evidence type="ECO:0000256" key="5">
    <source>
        <dbReference type="ARBA" id="ARBA00022729"/>
    </source>
</evidence>
<feature type="compositionally biased region" description="Polar residues" evidence="7">
    <location>
        <begin position="1470"/>
        <end position="1484"/>
    </location>
</feature>
<dbReference type="EMBL" id="NGJS01000007">
    <property type="protein sequence ID" value="RST98934.1"/>
    <property type="molecule type" value="Genomic_DNA"/>
</dbReference>
<evidence type="ECO:0008006" key="15">
    <source>
        <dbReference type="Google" id="ProtNLM"/>
    </source>
</evidence>
<keyword evidence="14" id="KW-1185">Reference proteome</keyword>
<dbReference type="Pfam" id="PF17802">
    <property type="entry name" value="SpaA"/>
    <property type="match status" value="3"/>
</dbReference>
<keyword evidence="6" id="KW-0572">Peptidoglycan-anchor</keyword>
<evidence type="ECO:0000256" key="2">
    <source>
        <dbReference type="ARBA" id="ARBA00007257"/>
    </source>
</evidence>
<evidence type="ECO:0000256" key="7">
    <source>
        <dbReference type="SAM" id="MobiDB-lite"/>
    </source>
</evidence>
<dbReference type="InterPro" id="IPR011252">
    <property type="entry name" value="Fibrogen-bd_dom1"/>
</dbReference>
<feature type="signal peptide" evidence="9">
    <location>
        <begin position="1"/>
        <end position="26"/>
    </location>
</feature>
<evidence type="ECO:0000313" key="14">
    <source>
        <dbReference type="Proteomes" id="UP000287857"/>
    </source>
</evidence>
<keyword evidence="8" id="KW-1133">Transmembrane helix</keyword>
<comment type="subcellular location">
    <subcellularLocation>
        <location evidence="1">Secreted</location>
        <location evidence="1">Cell wall</location>
    </subcellularLocation>
</comment>
<feature type="region of interest" description="Disordered" evidence="7">
    <location>
        <begin position="421"/>
        <end position="448"/>
    </location>
</feature>
<evidence type="ECO:0000256" key="3">
    <source>
        <dbReference type="ARBA" id="ARBA00022512"/>
    </source>
</evidence>
<gene>
    <name evidence="13" type="ORF">CBF37_06080</name>
</gene>
<evidence type="ECO:0000256" key="4">
    <source>
        <dbReference type="ARBA" id="ARBA00022525"/>
    </source>
</evidence>
<proteinExistence type="inferred from homology"/>
<evidence type="ECO:0000256" key="6">
    <source>
        <dbReference type="ARBA" id="ARBA00023088"/>
    </source>
</evidence>
<keyword evidence="3" id="KW-0134">Cell wall</keyword>
<organism evidence="13 14">
    <name type="scientific">Vagococcus vulneris</name>
    <dbReference type="NCBI Taxonomy" id="1977869"/>
    <lineage>
        <taxon>Bacteria</taxon>
        <taxon>Bacillati</taxon>
        <taxon>Bacillota</taxon>
        <taxon>Bacilli</taxon>
        <taxon>Lactobacillales</taxon>
        <taxon>Enterococcaceae</taxon>
        <taxon>Vagococcus</taxon>
    </lineage>
</organism>
<dbReference type="SUPFAM" id="SSF49478">
    <property type="entry name" value="Cna protein B-type domain"/>
    <property type="match status" value="10"/>
</dbReference>
<feature type="domain" description="CNA-B" evidence="11">
    <location>
        <begin position="1140"/>
        <end position="1221"/>
    </location>
</feature>
<dbReference type="RefSeq" id="WP_125983857.1">
    <property type="nucleotide sequence ID" value="NZ_NGJS01000007.1"/>
</dbReference>
<dbReference type="InterPro" id="IPR041033">
    <property type="entry name" value="SpaA_PFL_dom_1"/>
</dbReference>
<feature type="domain" description="CNA-B" evidence="11">
    <location>
        <begin position="941"/>
        <end position="1030"/>
    </location>
</feature>
<keyword evidence="8" id="KW-0812">Transmembrane</keyword>
<feature type="domain" description="CNA-B" evidence="11">
    <location>
        <begin position="1039"/>
        <end position="1132"/>
    </location>
</feature>
<keyword evidence="5 9" id="KW-0732">Signal</keyword>
<dbReference type="CDD" id="cd00222">
    <property type="entry name" value="CollagenBindB"/>
    <property type="match status" value="6"/>
</dbReference>
<feature type="domain" description="SpaA-like prealbumin fold" evidence="12">
    <location>
        <begin position="1226"/>
        <end position="1311"/>
    </location>
</feature>
<dbReference type="Proteomes" id="UP000287857">
    <property type="component" value="Unassembled WGS sequence"/>
</dbReference>
<dbReference type="Pfam" id="PF05738">
    <property type="entry name" value="Cna_B"/>
    <property type="match status" value="7"/>
</dbReference>
<dbReference type="Pfam" id="PF00746">
    <property type="entry name" value="Gram_pos_anchor"/>
    <property type="match status" value="1"/>
</dbReference>
<feature type="domain" description="Gram-positive cocci surface proteins LPxTG" evidence="10">
    <location>
        <begin position="1490"/>
        <end position="1528"/>
    </location>
</feature>
<dbReference type="GO" id="GO:0007155">
    <property type="term" value="P:cell adhesion"/>
    <property type="evidence" value="ECO:0007669"/>
    <property type="project" value="InterPro"/>
</dbReference>
<feature type="region of interest" description="Disordered" evidence="7">
    <location>
        <begin position="51"/>
        <end position="76"/>
    </location>
</feature>
<evidence type="ECO:0000259" key="10">
    <source>
        <dbReference type="Pfam" id="PF00746"/>
    </source>
</evidence>
<feature type="domain" description="CNA-B" evidence="11">
    <location>
        <begin position="749"/>
        <end position="836"/>
    </location>
</feature>